<accession>A0A0D3KKU3</accession>
<sequence length="122" mass="12750">MDALMMPSWANGGRWVGGASRPSPLRHLAAAARRAGGAAVALDGTRGGFGVASANCSAPPEAPHSWAMRMWRELGGARRALHTARSRFGIGAVPSNPAGQVEPKERGVSRERARLEVTLLGV</sequence>
<evidence type="ECO:0000313" key="1">
    <source>
        <dbReference type="EnsemblProtists" id="EOD36378"/>
    </source>
</evidence>
<dbReference type="RefSeq" id="XP_005788807.1">
    <property type="nucleotide sequence ID" value="XM_005788750.1"/>
</dbReference>
<dbReference type="KEGG" id="ehx:EMIHUDRAFT_455081"/>
<dbReference type="HOGENOM" id="CLU_2031076_0_0_1"/>
<keyword evidence="2" id="KW-1185">Reference proteome</keyword>
<name>A0A0D3KKU3_EMIH1</name>
<reference evidence="1" key="2">
    <citation type="submission" date="2024-10" db="UniProtKB">
        <authorList>
            <consortium name="EnsemblProtists"/>
        </authorList>
    </citation>
    <scope>IDENTIFICATION</scope>
</reference>
<evidence type="ECO:0000313" key="2">
    <source>
        <dbReference type="Proteomes" id="UP000013827"/>
    </source>
</evidence>
<organism evidence="1 2">
    <name type="scientific">Emiliania huxleyi (strain CCMP1516)</name>
    <dbReference type="NCBI Taxonomy" id="280463"/>
    <lineage>
        <taxon>Eukaryota</taxon>
        <taxon>Haptista</taxon>
        <taxon>Haptophyta</taxon>
        <taxon>Prymnesiophyceae</taxon>
        <taxon>Isochrysidales</taxon>
        <taxon>Noelaerhabdaceae</taxon>
        <taxon>Emiliania</taxon>
    </lineage>
</organism>
<dbReference type="PaxDb" id="2903-EOD36378"/>
<dbReference type="Proteomes" id="UP000013827">
    <property type="component" value="Unassembled WGS sequence"/>
</dbReference>
<dbReference type="EnsemblProtists" id="EOD36378">
    <property type="protein sequence ID" value="EOD36378"/>
    <property type="gene ID" value="EMIHUDRAFT_455081"/>
</dbReference>
<reference evidence="2" key="1">
    <citation type="journal article" date="2013" name="Nature">
        <title>Pan genome of the phytoplankton Emiliania underpins its global distribution.</title>
        <authorList>
            <person name="Read B.A."/>
            <person name="Kegel J."/>
            <person name="Klute M.J."/>
            <person name="Kuo A."/>
            <person name="Lefebvre S.C."/>
            <person name="Maumus F."/>
            <person name="Mayer C."/>
            <person name="Miller J."/>
            <person name="Monier A."/>
            <person name="Salamov A."/>
            <person name="Young J."/>
            <person name="Aguilar M."/>
            <person name="Claverie J.M."/>
            <person name="Frickenhaus S."/>
            <person name="Gonzalez K."/>
            <person name="Herman E.K."/>
            <person name="Lin Y.C."/>
            <person name="Napier J."/>
            <person name="Ogata H."/>
            <person name="Sarno A.F."/>
            <person name="Shmutz J."/>
            <person name="Schroeder D."/>
            <person name="de Vargas C."/>
            <person name="Verret F."/>
            <person name="von Dassow P."/>
            <person name="Valentin K."/>
            <person name="Van de Peer Y."/>
            <person name="Wheeler G."/>
            <person name="Dacks J.B."/>
            <person name="Delwiche C.F."/>
            <person name="Dyhrman S.T."/>
            <person name="Glockner G."/>
            <person name="John U."/>
            <person name="Richards T."/>
            <person name="Worden A.Z."/>
            <person name="Zhang X."/>
            <person name="Grigoriev I.V."/>
            <person name="Allen A.E."/>
            <person name="Bidle K."/>
            <person name="Borodovsky M."/>
            <person name="Bowler C."/>
            <person name="Brownlee C."/>
            <person name="Cock J.M."/>
            <person name="Elias M."/>
            <person name="Gladyshev V.N."/>
            <person name="Groth M."/>
            <person name="Guda C."/>
            <person name="Hadaegh A."/>
            <person name="Iglesias-Rodriguez M.D."/>
            <person name="Jenkins J."/>
            <person name="Jones B.M."/>
            <person name="Lawson T."/>
            <person name="Leese F."/>
            <person name="Lindquist E."/>
            <person name="Lobanov A."/>
            <person name="Lomsadze A."/>
            <person name="Malik S.B."/>
            <person name="Marsh M.E."/>
            <person name="Mackinder L."/>
            <person name="Mock T."/>
            <person name="Mueller-Roeber B."/>
            <person name="Pagarete A."/>
            <person name="Parker M."/>
            <person name="Probert I."/>
            <person name="Quesneville H."/>
            <person name="Raines C."/>
            <person name="Rensing S.A."/>
            <person name="Riano-Pachon D.M."/>
            <person name="Richier S."/>
            <person name="Rokitta S."/>
            <person name="Shiraiwa Y."/>
            <person name="Soanes D.M."/>
            <person name="van der Giezen M."/>
            <person name="Wahlund T.M."/>
            <person name="Williams B."/>
            <person name="Wilson W."/>
            <person name="Wolfe G."/>
            <person name="Wurch L.L."/>
        </authorList>
    </citation>
    <scope>NUCLEOTIDE SEQUENCE</scope>
</reference>
<dbReference type="GeneID" id="17281648"/>
<proteinExistence type="predicted"/>
<protein>
    <submittedName>
        <fullName evidence="1">Uncharacterized protein</fullName>
    </submittedName>
</protein>
<dbReference type="AlphaFoldDB" id="A0A0D3KKU3"/>